<dbReference type="InterPro" id="IPR029058">
    <property type="entry name" value="AB_hydrolase_fold"/>
</dbReference>
<evidence type="ECO:0000313" key="8">
    <source>
        <dbReference type="EMBL" id="QGQ22005.1"/>
    </source>
</evidence>
<dbReference type="InterPro" id="IPR036034">
    <property type="entry name" value="PDZ_sf"/>
</dbReference>
<dbReference type="SUPFAM" id="SSF50156">
    <property type="entry name" value="PDZ domain-like"/>
    <property type="match status" value="1"/>
</dbReference>
<keyword evidence="9" id="KW-1185">Reference proteome</keyword>
<dbReference type="InterPro" id="IPR005165">
    <property type="entry name" value="Anthrax_toxin_edema_cen"/>
</dbReference>
<sequence length="2182" mass="244491">MIPSRLLIHALICFSLCLLISLGHSFAADPPQEKLAIDLGPTQFVLDKVQLRVIDPEEDQKKRDAAGSRRTRIVHTPQDVTPGGDGTNYTAEFVRKLWPRRIKKPQGDYKTVRVQVHYEFPKEMKFAHLVKPINQGSFPPLIAALLKQSVRFSTRSRIIGNYENPNSQGFPLETTHRISVGTPWTPRGLRLSDPQLFHQDPLVGFGQQGKQETFQDVSSAGQLQWFQMLGIPLAESTSPVKYRSSHTYFQKSKGKPGGEDGFTHTLTLPANSGLINSIQPLPRRKETPYYITVTLHIADTIGDEGGPIPGRMVNQYDLILRYRQAEIAAEPVELTLLDANTTLNSEASDLQLPLKIEQGEGLEGEALQQARQNRINQEKEDLVKWDLKRKGTVADGVSLLLLRAESNKAGTVTFRLPNQQAGSLDHLDGLQLKQKFKKPSASLDLQSLDAKTVEFEGKHYAFALYAPPRDFSGVSSAKSTRRTLNIGEREVQVELRSIPVEVALQTADSGSSTNPATKEFPIQLARPPVVLVHGTYDNPENCWQTTTRRGPSLLRRLTNAGLAVYMVDFEKSNGRKGSGPSRFEDNKTVVWDKAHNGIEQALLDFRSSQLELAATQADVVGHSLGGVLPRVYASPQYNPDYKRPANFQQGDIHRLLTIASTHHGSDMPRVFHALRAIKIGEQGLFDWLASRGLYGFADWKTGLDTGAALDQIPGSRALQKIGPTPIPSHAIGLVATARDMYDFEAKYRNEAIAVCEIFYEHPNMLEKVFTQVQQKEDANRLLDYLQTLDYRRNKGFLGGNMNDEQVLMLLFRAAVFGNTQNDCTVRLQSQLGTLRPKYTTTICNVLHGYAPRYPEVQNRIIELLTGSAEQFDDRGFLSAGQPLSNVKPGQSGNIPRDWTVVSRSEAIARSNVLPEHAEILSRVARETDLVILVRPVNEHATMRIRQGAATKNMKIKGKSSDWGPHKGFIPVLQRFSKLGRKIGVTPEEIKKYDDQVQSCMANRDAISVPLKYDEAPYDGKPLIVVKYREANNPEQVVVDLGDGSYYDPEHDQKLNASDYAVTEQEFLVLADSTGNPLTADYDLLAVGTPRGPPAERAPPTKPVFEPGQKRIFDEEQYGGVYPWQINLIKEINAAIHYSGGNVVHHGPENQYDGSPGLDYPNTAFQPDGSIIHIPEAPGVDPSRYLRQYYREQFIAGHVIEVNPSWGWKSLDEVNKGCDVNASPVELDPIPEVASVTPQTPPGTPTTPPTEATPDDQQSFFFRNAEAGATTVAELEADEKWGKPAAREKRDNQTEILQYQVRGYKQIQVTTRKGVVQSIDVTLPDGVSPDAVAQIFKLGEPREGGLSEAAKIGMTVSSKWKPQLYQAGRVLLFIDDTGSQPVARLMRMYAASVIPVPAETAPHLKDNLKGQDTRSRRIIKEVVDLLTQKHYHPHELDDAIARRWMLNYIEQLDPVKLFFYQSDIDEFLTRSKQIDDEVKEGKIDFAYEVFHRYLERRSQNLKIIREYLAMEHDFSQNEEIMRHDEVPYPENELEAREIWRKRVKLELLKRKARGMGLIEAKEGVKHHVENQFRIQEGIDDEQLLESALTALANAYNSGSRYFSTQSMRQYQDNLRRRLQGIGARLQLVDGTIEVIEVPAGGPAARSGKLHRGDQIIGVAEENADFKTTSGLRLDKVVGMIRGPEGSRVRLKVVSKPVKAAEPRIIELTRENVKLSGLRSTVFIEQAPGDKHKTRVGFVAVPGFYMTGKDASSRSSFSDMQKLLADFRKQDVDVLVLDLRNNSGGLLNESLRFASLFIGNRPVTQLKDQAGEIKKYNGGKPTQVWKGPLVVLTSKYSAGGAEILTAAIQDYQRGLIIGDSSTFGSVMVQDFFDIGKKVSQEKEPPQLGRLQIATRVFFRPGGKRLHVDGVKTDLWIPSFTEYAKTFDELNRESFQVESMDATPVSQYELVSSDIIRELLSHSKQRRTDSLEFRKYLAEVKRYGQQIKRKTTPLNELAFLAQQEQQVTPKRISWDDQERFERDAYLDEILAISAEYAGMLDWYSQTQAGLAMLKEGKFSNAVKIFTAALDKKPGYHEALSGRSDAYASLGNWEEALKDKSSLEPDWLIAVAVKATEIKAKSETIAKIAKGEMIRVVQSNNKWLWVEKLKFPYPRGWILKEEVISVYQADKDDKSKTPPPAPVPLP</sequence>
<dbReference type="SUPFAM" id="SSF53474">
    <property type="entry name" value="alpha/beta-Hydrolases"/>
    <property type="match status" value="1"/>
</dbReference>
<dbReference type="Pfam" id="PF17804">
    <property type="entry name" value="TSP_NTD"/>
    <property type="match status" value="1"/>
</dbReference>
<dbReference type="CDD" id="cd06782">
    <property type="entry name" value="cpPDZ_CPP-like"/>
    <property type="match status" value="1"/>
</dbReference>
<organism evidence="8 9">
    <name type="scientific">Gimesia benthica</name>
    <dbReference type="NCBI Taxonomy" id="2608982"/>
    <lineage>
        <taxon>Bacteria</taxon>
        <taxon>Pseudomonadati</taxon>
        <taxon>Planctomycetota</taxon>
        <taxon>Planctomycetia</taxon>
        <taxon>Planctomycetales</taxon>
        <taxon>Planctomycetaceae</taxon>
        <taxon>Gimesia</taxon>
    </lineage>
</organism>
<feature type="compositionally biased region" description="Pro residues" evidence="5">
    <location>
        <begin position="1238"/>
        <end position="1247"/>
    </location>
</feature>
<dbReference type="InterPro" id="IPR011990">
    <property type="entry name" value="TPR-like_helical_dom_sf"/>
</dbReference>
<dbReference type="KEGG" id="gim:F1728_04545"/>
<evidence type="ECO:0000256" key="4">
    <source>
        <dbReference type="ARBA" id="ARBA00022825"/>
    </source>
</evidence>
<proteinExistence type="inferred from homology"/>
<evidence type="ECO:0000256" key="5">
    <source>
        <dbReference type="SAM" id="MobiDB-lite"/>
    </source>
</evidence>
<dbReference type="InterPro" id="IPR001478">
    <property type="entry name" value="PDZ"/>
</dbReference>
<evidence type="ECO:0000313" key="9">
    <source>
        <dbReference type="Proteomes" id="UP000427281"/>
    </source>
</evidence>
<dbReference type="Proteomes" id="UP000427281">
    <property type="component" value="Chromosome"/>
</dbReference>
<dbReference type="InterPro" id="IPR035099">
    <property type="entry name" value="Anthrax_toxin_C-terminal"/>
</dbReference>
<evidence type="ECO:0000259" key="7">
    <source>
        <dbReference type="PROSITE" id="PS50106"/>
    </source>
</evidence>
<dbReference type="Gene3D" id="3.40.50.1820">
    <property type="entry name" value="alpha/beta hydrolase"/>
    <property type="match status" value="1"/>
</dbReference>
<dbReference type="SMART" id="SM00245">
    <property type="entry name" value="TSPc"/>
    <property type="match status" value="1"/>
</dbReference>
<keyword evidence="4" id="KW-0720">Serine protease</keyword>
<dbReference type="Pfam" id="PF03572">
    <property type="entry name" value="Peptidase_S41"/>
    <property type="match status" value="1"/>
</dbReference>
<dbReference type="InterPro" id="IPR004447">
    <property type="entry name" value="Peptidase_S41A"/>
</dbReference>
<keyword evidence="3 8" id="KW-0378">Hydrolase</keyword>
<dbReference type="Gene3D" id="3.30.750.44">
    <property type="match status" value="1"/>
</dbReference>
<dbReference type="Gene3D" id="2.30.42.10">
    <property type="match status" value="1"/>
</dbReference>
<evidence type="ECO:0000256" key="2">
    <source>
        <dbReference type="ARBA" id="ARBA00022670"/>
    </source>
</evidence>
<dbReference type="InterPro" id="IPR029045">
    <property type="entry name" value="ClpP/crotonase-like_dom_sf"/>
</dbReference>
<dbReference type="EMBL" id="CP043930">
    <property type="protein sequence ID" value="QGQ22005.1"/>
    <property type="molecule type" value="Genomic_DNA"/>
</dbReference>
<evidence type="ECO:0000256" key="3">
    <source>
        <dbReference type="ARBA" id="ARBA00022801"/>
    </source>
</evidence>
<dbReference type="GO" id="GO:0008236">
    <property type="term" value="F:serine-type peptidase activity"/>
    <property type="evidence" value="ECO:0007669"/>
    <property type="project" value="UniProtKB-KW"/>
</dbReference>
<feature type="chain" id="PRO_5026165697" evidence="6">
    <location>
        <begin position="28"/>
        <end position="2182"/>
    </location>
</feature>
<dbReference type="SMART" id="SM00228">
    <property type="entry name" value="PDZ"/>
    <property type="match status" value="1"/>
</dbReference>
<dbReference type="InterPro" id="IPR005151">
    <property type="entry name" value="Tail-specific_protease"/>
</dbReference>
<dbReference type="PANTHER" id="PTHR32060:SF22">
    <property type="entry name" value="CARBOXYL-TERMINAL-PROCESSING PEPTIDASE 3, CHLOROPLASTIC"/>
    <property type="match status" value="1"/>
</dbReference>
<dbReference type="Pfam" id="PF12697">
    <property type="entry name" value="Abhydrolase_6"/>
    <property type="match status" value="1"/>
</dbReference>
<dbReference type="InterPro" id="IPR040573">
    <property type="entry name" value="TSP_N"/>
</dbReference>
<dbReference type="GO" id="GO:0007165">
    <property type="term" value="P:signal transduction"/>
    <property type="evidence" value="ECO:0007669"/>
    <property type="project" value="TreeGrafter"/>
</dbReference>
<keyword evidence="6" id="KW-0732">Signal</keyword>
<dbReference type="GO" id="GO:0006508">
    <property type="term" value="P:proteolysis"/>
    <property type="evidence" value="ECO:0007669"/>
    <property type="project" value="UniProtKB-KW"/>
</dbReference>
<dbReference type="SUPFAM" id="SSF52096">
    <property type="entry name" value="ClpP/crotonase"/>
    <property type="match status" value="1"/>
</dbReference>
<dbReference type="InterPro" id="IPR000073">
    <property type="entry name" value="AB_hydrolase_1"/>
</dbReference>
<dbReference type="PROSITE" id="PS50106">
    <property type="entry name" value="PDZ"/>
    <property type="match status" value="1"/>
</dbReference>
<reference evidence="8 9" key="1">
    <citation type="submission" date="2019-09" db="EMBL/GenBank/DDBJ databases">
        <title>Gimesia benthica sp. nov., a novel bacterium isolated from deep-sea water of the Northwest Indian Ocean.</title>
        <authorList>
            <person name="Dai X."/>
        </authorList>
    </citation>
    <scope>NUCLEOTIDE SEQUENCE [LARGE SCALE GENOMIC DNA]</scope>
    <source>
        <strain evidence="8 9">E7</strain>
    </source>
</reference>
<name>A0A6I6A9G2_9PLAN</name>
<keyword evidence="2" id="KW-0645">Protease</keyword>
<accession>A0A6I6A9G2</accession>
<dbReference type="InterPro" id="IPR037017">
    <property type="entry name" value="Anthrax_toxin_edema_cen_sf"/>
</dbReference>
<dbReference type="Gene3D" id="3.90.226.10">
    <property type="entry name" value="2-enoyl-CoA Hydratase, Chain A, domain 1"/>
    <property type="match status" value="1"/>
</dbReference>
<evidence type="ECO:0000256" key="1">
    <source>
        <dbReference type="ARBA" id="ARBA00009179"/>
    </source>
</evidence>
<feature type="domain" description="PDZ" evidence="7">
    <location>
        <begin position="1610"/>
        <end position="1680"/>
    </location>
</feature>
<gene>
    <name evidence="8" type="ORF">F1728_04545</name>
</gene>
<dbReference type="GO" id="GO:0005576">
    <property type="term" value="C:extracellular region"/>
    <property type="evidence" value="ECO:0007669"/>
    <property type="project" value="InterPro"/>
</dbReference>
<dbReference type="GO" id="GO:0004175">
    <property type="term" value="F:endopeptidase activity"/>
    <property type="evidence" value="ECO:0007669"/>
    <property type="project" value="TreeGrafter"/>
</dbReference>
<feature type="region of interest" description="Disordered" evidence="5">
    <location>
        <begin position="1232"/>
        <end position="1252"/>
    </location>
</feature>
<feature type="signal peptide" evidence="6">
    <location>
        <begin position="1"/>
        <end position="27"/>
    </location>
</feature>
<dbReference type="Pfam" id="PF00595">
    <property type="entry name" value="PDZ"/>
    <property type="match status" value="1"/>
</dbReference>
<comment type="similarity">
    <text evidence="1">Belongs to the peptidase S41A family.</text>
</comment>
<evidence type="ECO:0000256" key="6">
    <source>
        <dbReference type="SAM" id="SignalP"/>
    </source>
</evidence>
<dbReference type="Gene3D" id="3.90.1760.10">
    <property type="entry name" value="Anthrax toxin, edema factor, central domain"/>
    <property type="match status" value="1"/>
</dbReference>
<dbReference type="CDD" id="cd07560">
    <property type="entry name" value="Peptidase_S41_CPP"/>
    <property type="match status" value="1"/>
</dbReference>
<dbReference type="SUPFAM" id="SSF81298">
    <property type="entry name" value="Adenylylcyclase toxin (the edema factor)"/>
    <property type="match status" value="1"/>
</dbReference>
<dbReference type="GO" id="GO:0008294">
    <property type="term" value="F:calcium- and calmodulin-responsive adenylate cyclase activity"/>
    <property type="evidence" value="ECO:0007669"/>
    <property type="project" value="InterPro"/>
</dbReference>
<dbReference type="SUPFAM" id="SSF48452">
    <property type="entry name" value="TPR-like"/>
    <property type="match status" value="1"/>
</dbReference>
<dbReference type="Gene3D" id="1.25.40.10">
    <property type="entry name" value="Tetratricopeptide repeat domain"/>
    <property type="match status" value="1"/>
</dbReference>
<dbReference type="Pfam" id="PF03497">
    <property type="entry name" value="Anthrax_toxA"/>
    <property type="match status" value="1"/>
</dbReference>
<dbReference type="RefSeq" id="WP_155363096.1">
    <property type="nucleotide sequence ID" value="NZ_CP043930.1"/>
</dbReference>
<dbReference type="GO" id="GO:0030288">
    <property type="term" value="C:outer membrane-bounded periplasmic space"/>
    <property type="evidence" value="ECO:0007669"/>
    <property type="project" value="TreeGrafter"/>
</dbReference>
<protein>
    <submittedName>
        <fullName evidence="8">Alpha/beta fold hydrolase</fullName>
    </submittedName>
</protein>
<dbReference type="PANTHER" id="PTHR32060">
    <property type="entry name" value="TAIL-SPECIFIC PROTEASE"/>
    <property type="match status" value="1"/>
</dbReference>